<dbReference type="InterPro" id="IPR051906">
    <property type="entry name" value="TolC-like"/>
</dbReference>
<keyword evidence="6" id="KW-0472">Membrane</keyword>
<dbReference type="Pfam" id="PF02321">
    <property type="entry name" value="OEP"/>
    <property type="match status" value="2"/>
</dbReference>
<evidence type="ECO:0000256" key="2">
    <source>
        <dbReference type="ARBA" id="ARBA00007613"/>
    </source>
</evidence>
<evidence type="ECO:0000256" key="4">
    <source>
        <dbReference type="ARBA" id="ARBA00022452"/>
    </source>
</evidence>
<proteinExistence type="inferred from homology"/>
<evidence type="ECO:0000256" key="7">
    <source>
        <dbReference type="ARBA" id="ARBA00023237"/>
    </source>
</evidence>
<dbReference type="EMBL" id="JBHSRS010000054">
    <property type="protein sequence ID" value="MFC6282030.1"/>
    <property type="molecule type" value="Genomic_DNA"/>
</dbReference>
<evidence type="ECO:0000313" key="10">
    <source>
        <dbReference type="EMBL" id="MFC6282030.1"/>
    </source>
</evidence>
<keyword evidence="11" id="KW-1185">Reference proteome</keyword>
<evidence type="ECO:0000256" key="3">
    <source>
        <dbReference type="ARBA" id="ARBA00022448"/>
    </source>
</evidence>
<organism evidence="10 11">
    <name type="scientific">Polaromonas aquatica</name>
    <dbReference type="NCBI Taxonomy" id="332657"/>
    <lineage>
        <taxon>Bacteria</taxon>
        <taxon>Pseudomonadati</taxon>
        <taxon>Pseudomonadota</taxon>
        <taxon>Betaproteobacteria</taxon>
        <taxon>Burkholderiales</taxon>
        <taxon>Comamonadaceae</taxon>
        <taxon>Polaromonas</taxon>
    </lineage>
</organism>
<protein>
    <submittedName>
        <fullName evidence="10">TolC family protein</fullName>
    </submittedName>
</protein>
<name>A0ABW1TXX4_9BURK</name>
<keyword evidence="9" id="KW-0732">Signal</keyword>
<evidence type="ECO:0000256" key="5">
    <source>
        <dbReference type="ARBA" id="ARBA00022692"/>
    </source>
</evidence>
<keyword evidence="3" id="KW-0813">Transport</keyword>
<dbReference type="InterPro" id="IPR003423">
    <property type="entry name" value="OMP_efflux"/>
</dbReference>
<feature type="coiled-coil region" evidence="8">
    <location>
        <begin position="235"/>
        <end position="262"/>
    </location>
</feature>
<comment type="caution">
    <text evidence="10">The sequence shown here is derived from an EMBL/GenBank/DDBJ whole genome shotgun (WGS) entry which is preliminary data.</text>
</comment>
<dbReference type="Proteomes" id="UP001596270">
    <property type="component" value="Unassembled WGS sequence"/>
</dbReference>
<evidence type="ECO:0000256" key="6">
    <source>
        <dbReference type="ARBA" id="ARBA00023136"/>
    </source>
</evidence>
<keyword evidence="8" id="KW-0175">Coiled coil</keyword>
<feature type="signal peptide" evidence="9">
    <location>
        <begin position="1"/>
        <end position="19"/>
    </location>
</feature>
<feature type="chain" id="PRO_5046360779" evidence="9">
    <location>
        <begin position="20"/>
        <end position="412"/>
    </location>
</feature>
<keyword evidence="5" id="KW-0812">Transmembrane</keyword>
<gene>
    <name evidence="10" type="ORF">ACFQND_12390</name>
</gene>
<evidence type="ECO:0000256" key="1">
    <source>
        <dbReference type="ARBA" id="ARBA00004442"/>
    </source>
</evidence>
<keyword evidence="4" id="KW-1134">Transmembrane beta strand</keyword>
<comment type="subcellular location">
    <subcellularLocation>
        <location evidence="1">Cell outer membrane</location>
    </subcellularLocation>
</comment>
<comment type="similarity">
    <text evidence="2">Belongs to the outer membrane factor (OMF) (TC 1.B.17) family.</text>
</comment>
<dbReference type="PANTHER" id="PTHR30026:SF20">
    <property type="entry name" value="OUTER MEMBRANE PROTEIN TOLC"/>
    <property type="match status" value="1"/>
</dbReference>
<dbReference type="SUPFAM" id="SSF56954">
    <property type="entry name" value="Outer membrane efflux proteins (OEP)"/>
    <property type="match status" value="1"/>
</dbReference>
<dbReference type="Gene3D" id="1.20.1600.10">
    <property type="entry name" value="Outer membrane efflux proteins (OEP)"/>
    <property type="match status" value="1"/>
</dbReference>
<sequence>MKIRPLLASLIMGVSSAYALQPPNVPGLLPTEIARPLLEQDPRVAAARAGLEVARQEASILDKSPYEWTAKALGQRRSLDTGPRYREWNVGIERTIRLPGKGSADRNIGKATIDESKAQYGEALHESARELVSLWLDWLAAERGRELAASNLVAVQENLKAVDKRTRAGDASRLDLNFANAELAEQKRMDNDARTQASAAWARLSARFPGINRQSVLMPSPLLITEDETLWRDRIIAENDELKVAQTQLRIAQAQADRARADRVPDPTFGVFTASEVGGRERISGVTISIPLPGGLRDSRSSKALAAVEVARNAVDLKKRELETEIATALVTARGTYESLQIANEGALAMQENAKLVQRAYSLGEGDLQTLLLARRQVTAAMNSALLAQTNALKAYYGLLIDAHFVWGLEHD</sequence>
<evidence type="ECO:0000256" key="9">
    <source>
        <dbReference type="SAM" id="SignalP"/>
    </source>
</evidence>
<dbReference type="RefSeq" id="WP_291325367.1">
    <property type="nucleotide sequence ID" value="NZ_JBHSRS010000054.1"/>
</dbReference>
<keyword evidence="7" id="KW-0998">Cell outer membrane</keyword>
<accession>A0ABW1TXX4</accession>
<dbReference type="PANTHER" id="PTHR30026">
    <property type="entry name" value="OUTER MEMBRANE PROTEIN TOLC"/>
    <property type="match status" value="1"/>
</dbReference>
<evidence type="ECO:0000313" key="11">
    <source>
        <dbReference type="Proteomes" id="UP001596270"/>
    </source>
</evidence>
<reference evidence="11" key="1">
    <citation type="journal article" date="2019" name="Int. J. Syst. Evol. Microbiol.">
        <title>The Global Catalogue of Microorganisms (GCM) 10K type strain sequencing project: providing services to taxonomists for standard genome sequencing and annotation.</title>
        <authorList>
            <consortium name="The Broad Institute Genomics Platform"/>
            <consortium name="The Broad Institute Genome Sequencing Center for Infectious Disease"/>
            <person name="Wu L."/>
            <person name="Ma J."/>
        </authorList>
    </citation>
    <scope>NUCLEOTIDE SEQUENCE [LARGE SCALE GENOMIC DNA]</scope>
    <source>
        <strain evidence="11">CCUG 39402</strain>
    </source>
</reference>
<evidence type="ECO:0000256" key="8">
    <source>
        <dbReference type="SAM" id="Coils"/>
    </source>
</evidence>